<feature type="compositionally biased region" description="Low complexity" evidence="5">
    <location>
        <begin position="350"/>
        <end position="396"/>
    </location>
</feature>
<feature type="region of interest" description="Disordered" evidence="5">
    <location>
        <begin position="531"/>
        <end position="725"/>
    </location>
</feature>
<feature type="region of interest" description="Disordered" evidence="5">
    <location>
        <begin position="207"/>
        <end position="302"/>
    </location>
</feature>
<dbReference type="GO" id="GO:0003723">
    <property type="term" value="F:RNA binding"/>
    <property type="evidence" value="ECO:0007669"/>
    <property type="project" value="UniProtKB-UniRule"/>
</dbReference>
<organism evidence="7 8">
    <name type="scientific">Chlorella vulgaris</name>
    <name type="common">Green alga</name>
    <dbReference type="NCBI Taxonomy" id="3077"/>
    <lineage>
        <taxon>Eukaryota</taxon>
        <taxon>Viridiplantae</taxon>
        <taxon>Chlorophyta</taxon>
        <taxon>core chlorophytes</taxon>
        <taxon>Trebouxiophyceae</taxon>
        <taxon>Chlorellales</taxon>
        <taxon>Chlorellaceae</taxon>
        <taxon>Chlorella clade</taxon>
        <taxon>Chlorella</taxon>
    </lineage>
</organism>
<evidence type="ECO:0000256" key="3">
    <source>
        <dbReference type="ARBA" id="ARBA00023242"/>
    </source>
</evidence>
<dbReference type="Proteomes" id="UP001055712">
    <property type="component" value="Unassembled WGS sequence"/>
</dbReference>
<evidence type="ECO:0000256" key="5">
    <source>
        <dbReference type="SAM" id="MobiDB-lite"/>
    </source>
</evidence>
<feature type="compositionally biased region" description="Low complexity" evidence="5">
    <location>
        <begin position="229"/>
        <end position="256"/>
    </location>
</feature>
<evidence type="ECO:0000259" key="6">
    <source>
        <dbReference type="PROSITE" id="PS50102"/>
    </source>
</evidence>
<dbReference type="InterPro" id="IPR034138">
    <property type="entry name" value="NOP8_RRM"/>
</dbReference>
<evidence type="ECO:0000313" key="7">
    <source>
        <dbReference type="EMBL" id="KAI3433600.1"/>
    </source>
</evidence>
<dbReference type="OrthoDB" id="515833at2759"/>
<evidence type="ECO:0000256" key="2">
    <source>
        <dbReference type="ARBA" id="ARBA00022884"/>
    </source>
</evidence>
<dbReference type="Pfam" id="PF00076">
    <property type="entry name" value="RRM_1"/>
    <property type="match status" value="1"/>
</dbReference>
<feature type="compositionally biased region" description="Acidic residues" evidence="5">
    <location>
        <begin position="647"/>
        <end position="664"/>
    </location>
</feature>
<sequence>MVRLFVGGLPAGCTSEDLRQRFQPFGEVTEVAIAPPKVYGRDAVFPRNFAHVELTPKDEASLRKCISAYNGCQYKGSVLRVSQAHQHYTERMQREDEPTVDSSADADAESAPVLPPLGPGTLLRLKEPKAPVLVEVKLDSGRKLDAFSEPPSPVGGAPRPSWGPLDVPPASGYLYEQLLQRIADDLPPELLALVEARRLLGQELRERRDRQREEEAGVEVAYGYAPEGSQDSASLQLSSDDDAATSAAAAAAAFSARSRKQAAGGGTAPPGARAGPAVAPDIWQQLPQQKAQRQRKASAASSQLKVVDFIHGGEAEAEGVQARVAAAGTGTTAAKDMSRFDSDSDGEWIALPAAAPARPARLLKQQQQQQQQQAPSRPAAAQQQPPEVELLPASSGSSGGSELEELEDWLAGGGEASGGSAASDPAAGTASPGGSGQAGALVSSGSSGGSELEEWLAEVEGDATSPSTAAAASEPEHQEQVEEQEQRQQQQGEARLTSVGGDGKRAVHLAPGQQQQGELQQAAIVDFLDGGEAVPGLGRQRWQRPGFAAAPANLDRFASSSSEGEEEEGQGGGSAAAAAERLGERRAARQQRQQLQGSNKRRRGEHVIPQVDGAGDSVSMSSGDSSEGGTATGEESDEEATSSSSSSDEDDSSEEDDSSDDGSEGQERRGVAAVKAGLADTPPPAAAAAETSGSESEDDQYQGTAPADGSGAAAAAADQEQQRQLAALFPEGASFVRSEPLAQIDATWRVSRESWVQDYRQKHRQAVRLLGRSTGGGKRQRKM</sequence>
<dbReference type="PANTHER" id="PTHR48029">
    <property type="entry name" value="NUCLEOLAR PROTEIN 8"/>
    <property type="match status" value="1"/>
</dbReference>
<comment type="subcellular location">
    <subcellularLocation>
        <location evidence="1">Nucleus</location>
        <location evidence="1">Nucleolus</location>
    </subcellularLocation>
</comment>
<protein>
    <recommendedName>
        <fullName evidence="6">RRM domain-containing protein</fullName>
    </recommendedName>
</protein>
<gene>
    <name evidence="7" type="ORF">D9Q98_003410</name>
</gene>
<evidence type="ECO:0000313" key="8">
    <source>
        <dbReference type="Proteomes" id="UP001055712"/>
    </source>
</evidence>
<reference evidence="7" key="1">
    <citation type="journal article" date="2019" name="Plant J.">
        <title>Chlorella vulgaris genome assembly and annotation reveals the molecular basis for metabolic acclimation to high light conditions.</title>
        <authorList>
            <person name="Cecchin M."/>
            <person name="Marcolungo L."/>
            <person name="Rossato M."/>
            <person name="Girolomoni L."/>
            <person name="Cosentino E."/>
            <person name="Cuine S."/>
            <person name="Li-Beisson Y."/>
            <person name="Delledonne M."/>
            <person name="Ballottari M."/>
        </authorList>
    </citation>
    <scope>NUCLEOTIDE SEQUENCE</scope>
    <source>
        <strain evidence="7">211/11P</strain>
    </source>
</reference>
<dbReference type="CDD" id="cd12226">
    <property type="entry name" value="RRM_NOL8"/>
    <property type="match status" value="1"/>
</dbReference>
<feature type="compositionally biased region" description="Basic and acidic residues" evidence="5">
    <location>
        <begin position="474"/>
        <end position="486"/>
    </location>
</feature>
<feature type="region of interest" description="Disordered" evidence="5">
    <location>
        <begin position="89"/>
        <end position="115"/>
    </location>
</feature>
<accession>A0A9D4TTY3</accession>
<dbReference type="SUPFAM" id="SSF54928">
    <property type="entry name" value="RNA-binding domain, RBD"/>
    <property type="match status" value="1"/>
</dbReference>
<keyword evidence="3" id="KW-0539">Nucleus</keyword>
<keyword evidence="8" id="KW-1185">Reference proteome</keyword>
<dbReference type="EMBL" id="SIDB01000004">
    <property type="protein sequence ID" value="KAI3433600.1"/>
    <property type="molecule type" value="Genomic_DNA"/>
</dbReference>
<evidence type="ECO:0000256" key="1">
    <source>
        <dbReference type="ARBA" id="ARBA00004604"/>
    </source>
</evidence>
<evidence type="ECO:0000256" key="4">
    <source>
        <dbReference type="PROSITE-ProRule" id="PRU00176"/>
    </source>
</evidence>
<dbReference type="GO" id="GO:0005730">
    <property type="term" value="C:nucleolus"/>
    <property type="evidence" value="ECO:0007669"/>
    <property type="project" value="UniProtKB-SubCell"/>
</dbReference>
<dbReference type="InterPro" id="IPR012677">
    <property type="entry name" value="Nucleotide-bd_a/b_plait_sf"/>
</dbReference>
<dbReference type="SMART" id="SM00360">
    <property type="entry name" value="RRM"/>
    <property type="match status" value="1"/>
</dbReference>
<dbReference type="InterPro" id="IPR035979">
    <property type="entry name" value="RBD_domain_sf"/>
</dbReference>
<dbReference type="AlphaFoldDB" id="A0A9D4TTY3"/>
<dbReference type="InterPro" id="IPR000504">
    <property type="entry name" value="RRM_dom"/>
</dbReference>
<comment type="caution">
    <text evidence="7">The sequence shown here is derived from an EMBL/GenBank/DDBJ whole genome shotgun (WGS) entry which is preliminary data.</text>
</comment>
<dbReference type="Gene3D" id="3.30.70.330">
    <property type="match status" value="1"/>
</dbReference>
<name>A0A9D4TTY3_CHLVU</name>
<proteinExistence type="predicted"/>
<feature type="compositionally biased region" description="Low complexity" evidence="5">
    <location>
        <begin position="269"/>
        <end position="302"/>
    </location>
</feature>
<keyword evidence="2 4" id="KW-0694">RNA-binding</keyword>
<feature type="compositionally biased region" description="Low complexity" evidence="5">
    <location>
        <begin position="101"/>
        <end position="112"/>
    </location>
</feature>
<feature type="compositionally biased region" description="Low complexity" evidence="5">
    <location>
        <begin position="463"/>
        <end position="473"/>
    </location>
</feature>
<dbReference type="PANTHER" id="PTHR48029:SF1">
    <property type="entry name" value="NUCLEOLAR PROTEIN 8"/>
    <property type="match status" value="1"/>
</dbReference>
<feature type="compositionally biased region" description="Low complexity" evidence="5">
    <location>
        <begin position="418"/>
        <end position="430"/>
    </location>
</feature>
<dbReference type="PROSITE" id="PS50102">
    <property type="entry name" value="RRM"/>
    <property type="match status" value="1"/>
</dbReference>
<feature type="region of interest" description="Disordered" evidence="5">
    <location>
        <begin position="329"/>
        <end position="518"/>
    </location>
</feature>
<feature type="domain" description="RRM" evidence="6">
    <location>
        <begin position="2"/>
        <end position="86"/>
    </location>
</feature>
<feature type="compositionally biased region" description="Low complexity" evidence="5">
    <location>
        <begin position="676"/>
        <end position="694"/>
    </location>
</feature>
<feature type="compositionally biased region" description="Low complexity" evidence="5">
    <location>
        <begin position="705"/>
        <end position="725"/>
    </location>
</feature>
<reference evidence="7" key="2">
    <citation type="submission" date="2020-11" db="EMBL/GenBank/DDBJ databases">
        <authorList>
            <person name="Cecchin M."/>
            <person name="Marcolungo L."/>
            <person name="Rossato M."/>
            <person name="Girolomoni L."/>
            <person name="Cosentino E."/>
            <person name="Cuine S."/>
            <person name="Li-Beisson Y."/>
            <person name="Delledonne M."/>
            <person name="Ballottari M."/>
        </authorList>
    </citation>
    <scope>NUCLEOTIDE SEQUENCE</scope>
    <source>
        <strain evidence="7">211/11P</strain>
        <tissue evidence="7">Whole cell</tissue>
    </source>
</reference>
<feature type="compositionally biased region" description="Acidic residues" evidence="5">
    <location>
        <begin position="451"/>
        <end position="461"/>
    </location>
</feature>
<feature type="compositionally biased region" description="Low complexity" evidence="5">
    <location>
        <begin position="612"/>
        <end position="633"/>
    </location>
</feature>